<dbReference type="InterPro" id="IPR024146">
    <property type="entry name" value="Claspin"/>
</dbReference>
<accession>A0A6G1H9N3</accession>
<feature type="compositionally biased region" description="Basic and acidic residues" evidence="4">
    <location>
        <begin position="243"/>
        <end position="261"/>
    </location>
</feature>
<comment type="subcellular location">
    <subcellularLocation>
        <location evidence="1">Nucleus</location>
    </subcellularLocation>
</comment>
<evidence type="ECO:0000313" key="7">
    <source>
        <dbReference type="Proteomes" id="UP000800041"/>
    </source>
</evidence>
<dbReference type="Pfam" id="PF09444">
    <property type="entry name" value="MRC1"/>
    <property type="match status" value="1"/>
</dbReference>
<feature type="compositionally biased region" description="Low complexity" evidence="4">
    <location>
        <begin position="1330"/>
        <end position="1342"/>
    </location>
</feature>
<dbReference type="InterPro" id="IPR018564">
    <property type="entry name" value="Repl_chkpnt_MRC1_dom"/>
</dbReference>
<dbReference type="EMBL" id="ML977144">
    <property type="protein sequence ID" value="KAF1989764.1"/>
    <property type="molecule type" value="Genomic_DNA"/>
</dbReference>
<protein>
    <recommendedName>
        <fullName evidence="5">DNA replication checkpoint mediator MRC1 domain-containing protein</fullName>
    </recommendedName>
</protein>
<dbReference type="GO" id="GO:0010997">
    <property type="term" value="F:anaphase-promoting complex binding"/>
    <property type="evidence" value="ECO:0007669"/>
    <property type="project" value="TreeGrafter"/>
</dbReference>
<feature type="compositionally biased region" description="Basic and acidic residues" evidence="4">
    <location>
        <begin position="597"/>
        <end position="611"/>
    </location>
</feature>
<dbReference type="GO" id="GO:0033314">
    <property type="term" value="P:mitotic DNA replication checkpoint signaling"/>
    <property type="evidence" value="ECO:0007669"/>
    <property type="project" value="TreeGrafter"/>
</dbReference>
<feature type="region of interest" description="Disordered" evidence="4">
    <location>
        <begin position="597"/>
        <end position="774"/>
    </location>
</feature>
<feature type="compositionally biased region" description="Acidic residues" evidence="4">
    <location>
        <begin position="279"/>
        <end position="290"/>
    </location>
</feature>
<evidence type="ECO:0000256" key="2">
    <source>
        <dbReference type="ARBA" id="ARBA00022553"/>
    </source>
</evidence>
<proteinExistence type="predicted"/>
<feature type="compositionally biased region" description="Polar residues" evidence="4">
    <location>
        <begin position="178"/>
        <end position="193"/>
    </location>
</feature>
<dbReference type="GO" id="GO:0005634">
    <property type="term" value="C:nucleus"/>
    <property type="evidence" value="ECO:0007669"/>
    <property type="project" value="UniProtKB-SubCell"/>
</dbReference>
<feature type="region of interest" description="Disordered" evidence="4">
    <location>
        <begin position="1"/>
        <end position="231"/>
    </location>
</feature>
<dbReference type="PANTHER" id="PTHR14396">
    <property type="entry name" value="CLASPIN"/>
    <property type="match status" value="1"/>
</dbReference>
<feature type="region of interest" description="Disordered" evidence="4">
    <location>
        <begin position="1329"/>
        <end position="1355"/>
    </location>
</feature>
<evidence type="ECO:0000256" key="3">
    <source>
        <dbReference type="ARBA" id="ARBA00023242"/>
    </source>
</evidence>
<feature type="compositionally biased region" description="Basic residues" evidence="4">
    <location>
        <begin position="262"/>
        <end position="272"/>
    </location>
</feature>
<name>A0A6G1H9N3_9PEZI</name>
<keyword evidence="2" id="KW-0597">Phosphoprotein</keyword>
<feature type="compositionally biased region" description="Basic and acidic residues" evidence="4">
    <location>
        <begin position="309"/>
        <end position="318"/>
    </location>
</feature>
<feature type="compositionally biased region" description="Low complexity" evidence="4">
    <location>
        <begin position="213"/>
        <end position="223"/>
    </location>
</feature>
<feature type="region of interest" description="Disordered" evidence="4">
    <location>
        <begin position="980"/>
        <end position="1033"/>
    </location>
</feature>
<evidence type="ECO:0000313" key="6">
    <source>
        <dbReference type="EMBL" id="KAF1989764.1"/>
    </source>
</evidence>
<feature type="compositionally biased region" description="Acidic residues" evidence="4">
    <location>
        <begin position="1023"/>
        <end position="1033"/>
    </location>
</feature>
<feature type="region of interest" description="Disordered" evidence="4">
    <location>
        <begin position="243"/>
        <end position="318"/>
    </location>
</feature>
<dbReference type="OrthoDB" id="2130597at2759"/>
<feature type="region of interest" description="Disordered" evidence="4">
    <location>
        <begin position="1145"/>
        <end position="1257"/>
    </location>
</feature>
<gene>
    <name evidence="6" type="ORF">K402DRAFT_461092</name>
</gene>
<feature type="compositionally biased region" description="Acidic residues" evidence="4">
    <location>
        <begin position="1145"/>
        <end position="1158"/>
    </location>
</feature>
<feature type="compositionally biased region" description="Basic and acidic residues" evidence="4">
    <location>
        <begin position="989"/>
        <end position="998"/>
    </location>
</feature>
<reference evidence="6" key="1">
    <citation type="journal article" date="2020" name="Stud. Mycol.">
        <title>101 Dothideomycetes genomes: a test case for predicting lifestyles and emergence of pathogens.</title>
        <authorList>
            <person name="Haridas S."/>
            <person name="Albert R."/>
            <person name="Binder M."/>
            <person name="Bloem J."/>
            <person name="Labutti K."/>
            <person name="Salamov A."/>
            <person name="Andreopoulos B."/>
            <person name="Baker S."/>
            <person name="Barry K."/>
            <person name="Bills G."/>
            <person name="Bluhm B."/>
            <person name="Cannon C."/>
            <person name="Castanera R."/>
            <person name="Culley D."/>
            <person name="Daum C."/>
            <person name="Ezra D."/>
            <person name="Gonzalez J."/>
            <person name="Henrissat B."/>
            <person name="Kuo A."/>
            <person name="Liang C."/>
            <person name="Lipzen A."/>
            <person name="Lutzoni F."/>
            <person name="Magnuson J."/>
            <person name="Mondo S."/>
            <person name="Nolan M."/>
            <person name="Ohm R."/>
            <person name="Pangilinan J."/>
            <person name="Park H.-J."/>
            <person name="Ramirez L."/>
            <person name="Alfaro M."/>
            <person name="Sun H."/>
            <person name="Tritt A."/>
            <person name="Yoshinaga Y."/>
            <person name="Zwiers L.-H."/>
            <person name="Turgeon B."/>
            <person name="Goodwin S."/>
            <person name="Spatafora J."/>
            <person name="Crous P."/>
            <person name="Grigoriev I."/>
        </authorList>
    </citation>
    <scope>NUCLEOTIDE SEQUENCE</scope>
    <source>
        <strain evidence="6">CBS 113979</strain>
    </source>
</reference>
<feature type="region of interest" description="Disordered" evidence="4">
    <location>
        <begin position="354"/>
        <end position="483"/>
    </location>
</feature>
<feature type="compositionally biased region" description="Basic and acidic residues" evidence="4">
    <location>
        <begin position="203"/>
        <end position="212"/>
    </location>
</feature>
<dbReference type="Proteomes" id="UP000800041">
    <property type="component" value="Unassembled WGS sequence"/>
</dbReference>
<feature type="compositionally biased region" description="Basic and acidic residues" evidence="4">
    <location>
        <begin position="450"/>
        <end position="461"/>
    </location>
</feature>
<feature type="compositionally biased region" description="Acidic residues" evidence="4">
    <location>
        <begin position="951"/>
        <end position="966"/>
    </location>
</feature>
<dbReference type="PANTHER" id="PTHR14396:SF10">
    <property type="entry name" value="CLASPIN"/>
    <property type="match status" value="1"/>
</dbReference>
<feature type="compositionally biased region" description="Acidic residues" evidence="4">
    <location>
        <begin position="429"/>
        <end position="439"/>
    </location>
</feature>
<feature type="compositionally biased region" description="Acidic residues" evidence="4">
    <location>
        <begin position="631"/>
        <end position="652"/>
    </location>
</feature>
<keyword evidence="7" id="KW-1185">Reference proteome</keyword>
<feature type="region of interest" description="Disordered" evidence="4">
    <location>
        <begin position="890"/>
        <end position="966"/>
    </location>
</feature>
<evidence type="ECO:0000256" key="1">
    <source>
        <dbReference type="ARBA" id="ARBA00004123"/>
    </source>
</evidence>
<organism evidence="6 7">
    <name type="scientific">Aulographum hederae CBS 113979</name>
    <dbReference type="NCBI Taxonomy" id="1176131"/>
    <lineage>
        <taxon>Eukaryota</taxon>
        <taxon>Fungi</taxon>
        <taxon>Dikarya</taxon>
        <taxon>Ascomycota</taxon>
        <taxon>Pezizomycotina</taxon>
        <taxon>Dothideomycetes</taxon>
        <taxon>Pleosporomycetidae</taxon>
        <taxon>Aulographales</taxon>
        <taxon>Aulographaceae</taxon>
    </lineage>
</organism>
<dbReference type="GO" id="GO:0007095">
    <property type="term" value="P:mitotic G2 DNA damage checkpoint signaling"/>
    <property type="evidence" value="ECO:0007669"/>
    <property type="project" value="TreeGrafter"/>
</dbReference>
<feature type="domain" description="DNA replication checkpoint mediator MRC1" evidence="5">
    <location>
        <begin position="997"/>
        <end position="1135"/>
    </location>
</feature>
<evidence type="ECO:0000256" key="4">
    <source>
        <dbReference type="SAM" id="MobiDB-lite"/>
    </source>
</evidence>
<feature type="compositionally biased region" description="Acidic residues" evidence="4">
    <location>
        <begin position="1247"/>
        <end position="1257"/>
    </location>
</feature>
<feature type="compositionally biased region" description="Polar residues" evidence="4">
    <location>
        <begin position="757"/>
        <end position="767"/>
    </location>
</feature>
<evidence type="ECO:0000259" key="5">
    <source>
        <dbReference type="Pfam" id="PF09444"/>
    </source>
</evidence>
<feature type="compositionally biased region" description="Acidic residues" evidence="4">
    <location>
        <begin position="744"/>
        <end position="755"/>
    </location>
</feature>
<sequence length="1404" mass="154642">MPSSSPSTPSPSASPAPSRGGEASPIELTPRSKVKALLAGLSDDSEEDVAPQRPSNIAIAPRTADNDVPPPAEVQTSSDESDEDDMPVIPKGRMAARMKLGDGEASHGNINQEDDGDGNAETAYARVKKMLLAKKQQVEPRQASQESARITSSEDSEDDAPVRPTLTRRRRSPKPASPNVNAPSPTRSASRQPSPGLFVSPEKTSRSRRESPASDVANSASDSDLPENPLRNARFLALVARKRTEREAAQAKKEADKAAEFKRKKASKKSAGTRKTPDSPDDSEVEEEDVEGGRRLTQQSRPTRKASKKAIEEMKRETQRMARNMQLEHMPTTKKKFAKGDLFKLLRYKPNAIDEDEQAHSATDNDVPMSEALHSSDMEGNGPKDTPPTSPPSLQDMGMEKNTETASAPLENEDDYIIRTDENGHAVQEDEDDDDEELPDLATVLSQHAEQAKIDKGKARAEPIPVQEKTKAPETKKAFRFVPPTKTAETVDLDSDDDLEVVRDTRFPVFDKLPAKQRREPRVMLVQRTLANLTSPSRMRKNGKSSLNPAELQFMLQQKAKEQAAQRREEYLAKHPEVRNEMDVIVEASLVNMLEKAREEEREQAEKEKAEAKRKRMAAKKAGVDVADIPGESDEDDEWALDSEENEEDEAEFSGSEADAGEEEEAESEPDADGSQYGAGEDQDDAVNPLVDNEVSEGGASDDEAEADIHDTELLAEVPDVSDEEENLPILRRPNPRTRHVIAEDDEDDEDDEEAPTTKSQVPSQTPDDGMKAFGFDVAPQQAAVDDEMAAFGFAPAPPSSIGLTQMFAGTMANIETQTEDQTEAFDIEQDSMAVLRSLPSAAIPGFETQPVIESQDVLVQDSQSGNQQTLDTQVDLGISQFGTYEEPIFSPAKSEMPDPTQDVGFQLRGSERPPRSTTDTVMIPIPESPIASRKGKLRRREQEIQVFPNVDEDEEDSPAAAVDEEEDFELNANAFDVMKKATKKPKPKKIEDFDKKKSMAKNMVQEQADESEDEYAGIGGASDDESNGEMDEEMKKMIDESHIDVDERQLAAFYADKERKLDEKRNEAIAKNVVGGGWRANRADFDLSEDEDDVRRERMRMMQAKNAKQRMALYQENEKLGKWQDNVKKYAFLRTVEDLENDADFDADFLDAPEGEQPESQSQDAVDAPKEDEETIVPSTNPAPVNPLKRKASPIENDENRPPPNHRRTPYNPNIPFARKPLSKQDLQESIISLLEDPTSIPESQYSDEDSDLDIEMPDADSRRRLLPTAPKSNAKAVVDRLTLSRTTSNATDATTAASDGSGAMAFAAPSISTTFKVPSLLRRATNLSTTSSTSGTGTTTPVETGVRRGGSNKSNIHYQAREAERRKVLDAAERKRKEGLRKKVRGVGGGSVLAALGNGGFE</sequence>
<feature type="compositionally biased region" description="Acidic residues" evidence="4">
    <location>
        <begin position="659"/>
        <end position="672"/>
    </location>
</feature>
<keyword evidence="3" id="KW-0539">Nucleus</keyword>
<feature type="compositionally biased region" description="Basic and acidic residues" evidence="4">
    <location>
        <begin position="468"/>
        <end position="477"/>
    </location>
</feature>
<feature type="compositionally biased region" description="Polar residues" evidence="4">
    <location>
        <begin position="142"/>
        <end position="153"/>
    </location>
</feature>
<feature type="compositionally biased region" description="Basic and acidic residues" evidence="4">
    <location>
        <begin position="416"/>
        <end position="428"/>
    </location>
</feature>